<comment type="caution">
    <text evidence="8">The sequence shown here is derived from an EMBL/GenBank/DDBJ whole genome shotgun (WGS) entry which is preliminary data.</text>
</comment>
<dbReference type="EC" id="2.1.1.77" evidence="7"/>
<reference evidence="8 9" key="1">
    <citation type="journal article" date="2016" name="Nat. Commun.">
        <title>Thousands of microbial genomes shed light on interconnected biogeochemical processes in an aquifer system.</title>
        <authorList>
            <person name="Anantharaman K."/>
            <person name="Brown C.T."/>
            <person name="Hug L.A."/>
            <person name="Sharon I."/>
            <person name="Castelle C.J."/>
            <person name="Probst A.J."/>
            <person name="Thomas B.C."/>
            <person name="Singh A."/>
            <person name="Wilkins M.J."/>
            <person name="Karaoz U."/>
            <person name="Brodie E.L."/>
            <person name="Williams K.H."/>
            <person name="Hubbard S.S."/>
            <person name="Banfield J.F."/>
        </authorList>
    </citation>
    <scope>NUCLEOTIDE SEQUENCE [LARGE SCALE GENOMIC DNA]</scope>
</reference>
<dbReference type="PROSITE" id="PS01279">
    <property type="entry name" value="PCMT"/>
    <property type="match status" value="1"/>
</dbReference>
<keyword evidence="5 7" id="KW-0808">Transferase</keyword>
<dbReference type="PANTHER" id="PTHR11579:SF0">
    <property type="entry name" value="PROTEIN-L-ISOASPARTATE(D-ASPARTATE) O-METHYLTRANSFERASE"/>
    <property type="match status" value="1"/>
</dbReference>
<evidence type="ECO:0000256" key="3">
    <source>
        <dbReference type="ARBA" id="ARBA00022490"/>
    </source>
</evidence>
<dbReference type="SUPFAM" id="SSF53335">
    <property type="entry name" value="S-adenosyl-L-methionine-dependent methyltransferases"/>
    <property type="match status" value="1"/>
</dbReference>
<dbReference type="InterPro" id="IPR000682">
    <property type="entry name" value="PCMT"/>
</dbReference>
<dbReference type="NCBIfam" id="NF001453">
    <property type="entry name" value="PRK00312.1"/>
    <property type="match status" value="1"/>
</dbReference>
<keyword evidence="3 7" id="KW-0963">Cytoplasm</keyword>
<dbReference type="Pfam" id="PF01135">
    <property type="entry name" value="PCMT"/>
    <property type="match status" value="1"/>
</dbReference>
<dbReference type="GO" id="GO:0032259">
    <property type="term" value="P:methylation"/>
    <property type="evidence" value="ECO:0007669"/>
    <property type="project" value="UniProtKB-KW"/>
</dbReference>
<dbReference type="CDD" id="cd02440">
    <property type="entry name" value="AdoMet_MTases"/>
    <property type="match status" value="1"/>
</dbReference>
<dbReference type="NCBIfam" id="TIGR00080">
    <property type="entry name" value="pimt"/>
    <property type="match status" value="1"/>
</dbReference>
<evidence type="ECO:0000256" key="4">
    <source>
        <dbReference type="ARBA" id="ARBA00022603"/>
    </source>
</evidence>
<dbReference type="GO" id="GO:0005737">
    <property type="term" value="C:cytoplasm"/>
    <property type="evidence" value="ECO:0007669"/>
    <property type="project" value="UniProtKB-SubCell"/>
</dbReference>
<evidence type="ECO:0000313" key="9">
    <source>
        <dbReference type="Proteomes" id="UP000178735"/>
    </source>
</evidence>
<accession>A0A1F7WHH9</accession>
<keyword evidence="4 7" id="KW-0489">Methyltransferase</keyword>
<dbReference type="GO" id="GO:0030091">
    <property type="term" value="P:protein repair"/>
    <property type="evidence" value="ECO:0007669"/>
    <property type="project" value="UniProtKB-UniRule"/>
</dbReference>
<comment type="function">
    <text evidence="7">Catalyzes the methyl esterification of L-isoaspartyl residues in peptides and proteins that result from spontaneous decomposition of normal L-aspartyl and L-asparaginyl residues. It plays a role in the repair and/or degradation of damaged proteins.</text>
</comment>
<name>A0A1F7WHH9_9BACT</name>
<dbReference type="FunFam" id="3.40.50.150:FF:000010">
    <property type="entry name" value="Protein-L-isoaspartate O-methyltransferase"/>
    <property type="match status" value="1"/>
</dbReference>
<organism evidence="8 9">
    <name type="scientific">Candidatus Wallbacteria bacterium GWC2_49_35</name>
    <dbReference type="NCBI Taxonomy" id="1817813"/>
    <lineage>
        <taxon>Bacteria</taxon>
        <taxon>Candidatus Walliibacteriota</taxon>
    </lineage>
</organism>
<protein>
    <recommendedName>
        <fullName evidence="7">Protein-L-isoaspartate O-methyltransferase</fullName>
        <ecNumber evidence="7">2.1.1.77</ecNumber>
    </recommendedName>
    <alternativeName>
        <fullName evidence="7">L-isoaspartyl protein carboxyl methyltransferase</fullName>
    </alternativeName>
    <alternativeName>
        <fullName evidence="7">Protein L-isoaspartyl methyltransferase</fullName>
    </alternativeName>
    <alternativeName>
        <fullName evidence="7">Protein-beta-aspartate methyltransferase</fullName>
        <shortName evidence="7">PIMT</shortName>
    </alternativeName>
</protein>
<feature type="active site" evidence="7">
    <location>
        <position position="65"/>
    </location>
</feature>
<sequence length="232" mass="25574">MCLSNDYAAARREMVTGQIRERGISDKSVIDAMLKIERHKFVPAVMRHLSYTDHPLPIGSGQTISQPYIVALMTELITSSNISGETHLKTAEPAAPDKLKILEIGTGSGYQAAILGELSYEVYTIEIIESLGKQAETLLKELGYKNIFVKIGDGYKGWPEKAPFDRIIVTCAPEDAPQALLEQLNPDGGRMIIPVGEAGSTQQLVLIKRNGDKYIRDFITYVMFVPMVSGKD</sequence>
<comment type="similarity">
    <text evidence="2 7">Belongs to the methyltransferase superfamily. L-isoaspartyl/D-aspartyl protein methyltransferase family.</text>
</comment>
<evidence type="ECO:0000256" key="5">
    <source>
        <dbReference type="ARBA" id="ARBA00022679"/>
    </source>
</evidence>
<evidence type="ECO:0000256" key="2">
    <source>
        <dbReference type="ARBA" id="ARBA00005369"/>
    </source>
</evidence>
<proteinExistence type="inferred from homology"/>
<dbReference type="InterPro" id="IPR029063">
    <property type="entry name" value="SAM-dependent_MTases_sf"/>
</dbReference>
<gene>
    <name evidence="7" type="primary">pcm</name>
    <name evidence="8" type="ORF">A2008_06315</name>
</gene>
<keyword evidence="6 7" id="KW-0949">S-adenosyl-L-methionine</keyword>
<evidence type="ECO:0000256" key="6">
    <source>
        <dbReference type="ARBA" id="ARBA00022691"/>
    </source>
</evidence>
<dbReference type="Gene3D" id="3.40.50.150">
    <property type="entry name" value="Vaccinia Virus protein VP39"/>
    <property type="match status" value="1"/>
</dbReference>
<dbReference type="EMBL" id="MGFH01000230">
    <property type="protein sequence ID" value="OGM01648.1"/>
    <property type="molecule type" value="Genomic_DNA"/>
</dbReference>
<dbReference type="GO" id="GO:0004719">
    <property type="term" value="F:protein-L-isoaspartate (D-aspartate) O-methyltransferase activity"/>
    <property type="evidence" value="ECO:0007669"/>
    <property type="project" value="UniProtKB-UniRule"/>
</dbReference>
<dbReference type="HAMAP" id="MF_00090">
    <property type="entry name" value="PIMT"/>
    <property type="match status" value="1"/>
</dbReference>
<comment type="catalytic activity">
    <reaction evidence="7">
        <text>[protein]-L-isoaspartate + S-adenosyl-L-methionine = [protein]-L-isoaspartate alpha-methyl ester + S-adenosyl-L-homocysteine</text>
        <dbReference type="Rhea" id="RHEA:12705"/>
        <dbReference type="Rhea" id="RHEA-COMP:12143"/>
        <dbReference type="Rhea" id="RHEA-COMP:12144"/>
        <dbReference type="ChEBI" id="CHEBI:57856"/>
        <dbReference type="ChEBI" id="CHEBI:59789"/>
        <dbReference type="ChEBI" id="CHEBI:90596"/>
        <dbReference type="ChEBI" id="CHEBI:90598"/>
        <dbReference type="EC" id="2.1.1.77"/>
    </reaction>
</comment>
<evidence type="ECO:0000256" key="7">
    <source>
        <dbReference type="HAMAP-Rule" id="MF_00090"/>
    </source>
</evidence>
<dbReference type="AlphaFoldDB" id="A0A1F7WHH9"/>
<evidence type="ECO:0000313" key="8">
    <source>
        <dbReference type="EMBL" id="OGM01648.1"/>
    </source>
</evidence>
<evidence type="ECO:0000256" key="1">
    <source>
        <dbReference type="ARBA" id="ARBA00004496"/>
    </source>
</evidence>
<dbReference type="PANTHER" id="PTHR11579">
    <property type="entry name" value="PROTEIN-L-ISOASPARTATE O-METHYLTRANSFERASE"/>
    <property type="match status" value="1"/>
</dbReference>
<comment type="subcellular location">
    <subcellularLocation>
        <location evidence="1 7">Cytoplasm</location>
    </subcellularLocation>
</comment>
<dbReference type="Proteomes" id="UP000178735">
    <property type="component" value="Unassembled WGS sequence"/>
</dbReference>
<dbReference type="STRING" id="1817813.A2008_06315"/>